<dbReference type="Pfam" id="PF01297">
    <property type="entry name" value="ZnuA"/>
    <property type="match status" value="1"/>
</dbReference>
<evidence type="ECO:0000256" key="1">
    <source>
        <dbReference type="ARBA" id="ARBA00011028"/>
    </source>
</evidence>
<evidence type="ECO:0000256" key="3">
    <source>
        <dbReference type="ARBA" id="ARBA00022729"/>
    </source>
</evidence>
<feature type="compositionally biased region" description="Basic and acidic residues" evidence="4">
    <location>
        <begin position="144"/>
        <end position="193"/>
    </location>
</feature>
<feature type="region of interest" description="Disordered" evidence="4">
    <location>
        <begin position="118"/>
        <end position="204"/>
    </location>
</feature>
<name>A0ABT5EH23_9BACT</name>
<sequence length="369" mass="39935">MTPRLATVLRSIVLVLVVLVAAACSSRSKDGPGASSDKPRVAVSIFPLWDIARRVAGDGLDVVLVLPPGRSEHSYDPTPKEMAQVAKSKLGISVGLGMDGWLEKIVRGAAGTDVPIVQLGPKANPRRMTAEEVGAEAAEEGEDHDEKGHDDHHDDKAKHEHDHEKHADGREHDDGDHAPKPEPKGAAKGEHDHHGHHHAHGAEDPHFWLDPVRMKSVVPELVAAFEKLDPKGAEGYRARGKALEAELDKLHADLEARAKGWTKKTIVTFHGSMGYFAERYGLSIAAVIEPFPGKEPTARYVKDVLAAVEKTKPAALFSEPQLDRRPAQVIADQGKLPLFELDPIGGSAGAETYEKLLLKNADVLDKALK</sequence>
<comment type="similarity">
    <text evidence="1">Belongs to the bacterial solute-binding protein 9 family.</text>
</comment>
<feature type="compositionally biased region" description="Acidic residues" evidence="4">
    <location>
        <begin position="133"/>
        <end position="143"/>
    </location>
</feature>
<protein>
    <submittedName>
        <fullName evidence="5">Metal ABC transporter substrate-binding protein</fullName>
    </submittedName>
</protein>
<evidence type="ECO:0000256" key="2">
    <source>
        <dbReference type="ARBA" id="ARBA00022448"/>
    </source>
</evidence>
<dbReference type="PANTHER" id="PTHR42953:SF3">
    <property type="entry name" value="HIGH-AFFINITY ZINC UPTAKE SYSTEM PROTEIN ZNUA"/>
    <property type="match status" value="1"/>
</dbReference>
<keyword evidence="6" id="KW-1185">Reference proteome</keyword>
<dbReference type="RefSeq" id="WP_271916335.1">
    <property type="nucleotide sequence ID" value="NZ_JAQNDO010000001.1"/>
</dbReference>
<comment type="caution">
    <text evidence="5">The sequence shown here is derived from an EMBL/GenBank/DDBJ whole genome shotgun (WGS) entry which is preliminary data.</text>
</comment>
<organism evidence="5 6">
    <name type="scientific">Polyangium mundeleinium</name>
    <dbReference type="NCBI Taxonomy" id="2995306"/>
    <lineage>
        <taxon>Bacteria</taxon>
        <taxon>Pseudomonadati</taxon>
        <taxon>Myxococcota</taxon>
        <taxon>Polyangia</taxon>
        <taxon>Polyangiales</taxon>
        <taxon>Polyangiaceae</taxon>
        <taxon>Polyangium</taxon>
    </lineage>
</organism>
<evidence type="ECO:0000313" key="6">
    <source>
        <dbReference type="Proteomes" id="UP001221411"/>
    </source>
</evidence>
<keyword evidence="2" id="KW-0813">Transport</keyword>
<dbReference type="EMBL" id="JAQNDO010000001">
    <property type="protein sequence ID" value="MDC0741118.1"/>
    <property type="molecule type" value="Genomic_DNA"/>
</dbReference>
<dbReference type="PROSITE" id="PS51257">
    <property type="entry name" value="PROKAR_LIPOPROTEIN"/>
    <property type="match status" value="1"/>
</dbReference>
<dbReference type="InterPro" id="IPR006127">
    <property type="entry name" value="ZnuA-like"/>
</dbReference>
<gene>
    <name evidence="5" type="ORF">POL67_07150</name>
</gene>
<dbReference type="InterPro" id="IPR050492">
    <property type="entry name" value="Bact_metal-bind_prot9"/>
</dbReference>
<proteinExistence type="inferred from homology"/>
<keyword evidence="3" id="KW-0732">Signal</keyword>
<dbReference type="PANTHER" id="PTHR42953">
    <property type="entry name" value="HIGH-AFFINITY ZINC UPTAKE SYSTEM PROTEIN ZNUA-RELATED"/>
    <property type="match status" value="1"/>
</dbReference>
<dbReference type="Gene3D" id="3.40.50.1980">
    <property type="entry name" value="Nitrogenase molybdenum iron protein domain"/>
    <property type="match status" value="2"/>
</dbReference>
<dbReference type="Proteomes" id="UP001221411">
    <property type="component" value="Unassembled WGS sequence"/>
</dbReference>
<evidence type="ECO:0000313" key="5">
    <source>
        <dbReference type="EMBL" id="MDC0741118.1"/>
    </source>
</evidence>
<accession>A0ABT5EH23</accession>
<evidence type="ECO:0000256" key="4">
    <source>
        <dbReference type="SAM" id="MobiDB-lite"/>
    </source>
</evidence>
<dbReference type="SUPFAM" id="SSF53807">
    <property type="entry name" value="Helical backbone' metal receptor"/>
    <property type="match status" value="1"/>
</dbReference>
<reference evidence="5 6" key="1">
    <citation type="submission" date="2022-11" db="EMBL/GenBank/DDBJ databases">
        <title>Minimal conservation of predation-associated metabolite biosynthetic gene clusters underscores biosynthetic potential of Myxococcota including descriptions for ten novel species: Archangium lansinium sp. nov., Myxococcus landrumus sp. nov., Nannocystis bai.</title>
        <authorList>
            <person name="Ahearne A."/>
            <person name="Stevens C."/>
            <person name="Dowd S."/>
        </authorList>
    </citation>
    <scope>NUCLEOTIDE SEQUENCE [LARGE SCALE GENOMIC DNA]</scope>
    <source>
        <strain evidence="5 6">RJM3</strain>
    </source>
</reference>